<dbReference type="Proteomes" id="UP000306918">
    <property type="component" value="Unassembled WGS sequence"/>
</dbReference>
<keyword evidence="1" id="KW-1133">Transmembrane helix</keyword>
<dbReference type="AlphaFoldDB" id="A0A4S8HWC8"/>
<dbReference type="OrthoDB" id="853672at2"/>
<evidence type="ECO:0000259" key="2">
    <source>
        <dbReference type="Pfam" id="PF09990"/>
    </source>
</evidence>
<feature type="transmembrane region" description="Helical" evidence="1">
    <location>
        <begin position="39"/>
        <end position="57"/>
    </location>
</feature>
<sequence length="160" mass="17221">MDLTHLHLMITHLPIYGSILGALVLTYGLITKSEHVKMAACFVLFISALGGVIAFSTGEAAEETVENIQGISKNLIEEHEEFAEVTFSVIIALGIASLAGLLLIWKKSKLTNAVSVVALILSLVCVGMSSWTGYLGGKIRHTEIANEAMQRQNAAETHED</sequence>
<accession>A0A4S8HWC8</accession>
<feature type="transmembrane region" description="Helical" evidence="1">
    <location>
        <begin position="6"/>
        <end position="27"/>
    </location>
</feature>
<evidence type="ECO:0000313" key="4">
    <source>
        <dbReference type="Proteomes" id="UP000306918"/>
    </source>
</evidence>
<keyword evidence="1" id="KW-0472">Membrane</keyword>
<gene>
    <name evidence="3" type="ORF">FAM09_13535</name>
</gene>
<name>A0A4S8HWC8_9BACT</name>
<comment type="caution">
    <text evidence="3">The sequence shown here is derived from an EMBL/GenBank/DDBJ whole genome shotgun (WGS) entry which is preliminary data.</text>
</comment>
<dbReference type="Pfam" id="PF09990">
    <property type="entry name" value="DUF2231"/>
    <property type="match status" value="1"/>
</dbReference>
<feature type="transmembrane region" description="Helical" evidence="1">
    <location>
        <begin position="112"/>
        <end position="131"/>
    </location>
</feature>
<keyword evidence="1" id="KW-0812">Transmembrane</keyword>
<keyword evidence="4" id="KW-1185">Reference proteome</keyword>
<organism evidence="3 4">
    <name type="scientific">Niastella caeni</name>
    <dbReference type="NCBI Taxonomy" id="2569763"/>
    <lineage>
        <taxon>Bacteria</taxon>
        <taxon>Pseudomonadati</taxon>
        <taxon>Bacteroidota</taxon>
        <taxon>Chitinophagia</taxon>
        <taxon>Chitinophagales</taxon>
        <taxon>Chitinophagaceae</taxon>
        <taxon>Niastella</taxon>
    </lineage>
</organism>
<reference evidence="3 4" key="1">
    <citation type="submission" date="2019-04" db="EMBL/GenBank/DDBJ databases">
        <title>Niastella caeni sp. nov., isolated from activated sludge.</title>
        <authorList>
            <person name="Sheng M."/>
        </authorList>
    </citation>
    <scope>NUCLEOTIDE SEQUENCE [LARGE SCALE GENOMIC DNA]</scope>
    <source>
        <strain evidence="3 4">HX-2-15</strain>
    </source>
</reference>
<evidence type="ECO:0000313" key="3">
    <source>
        <dbReference type="EMBL" id="THU39521.1"/>
    </source>
</evidence>
<feature type="domain" description="DUF2231" evidence="2">
    <location>
        <begin position="6"/>
        <end position="139"/>
    </location>
</feature>
<protein>
    <recommendedName>
        <fullName evidence="2">DUF2231 domain-containing protein</fullName>
    </recommendedName>
</protein>
<proteinExistence type="predicted"/>
<feature type="transmembrane region" description="Helical" evidence="1">
    <location>
        <begin position="85"/>
        <end position="105"/>
    </location>
</feature>
<dbReference type="EMBL" id="STFF01000003">
    <property type="protein sequence ID" value="THU39521.1"/>
    <property type="molecule type" value="Genomic_DNA"/>
</dbReference>
<evidence type="ECO:0000256" key="1">
    <source>
        <dbReference type="SAM" id="Phobius"/>
    </source>
</evidence>
<dbReference type="InterPro" id="IPR019251">
    <property type="entry name" value="DUF2231_TM"/>
</dbReference>